<keyword evidence="3" id="KW-1185">Reference proteome</keyword>
<proteinExistence type="predicted"/>
<dbReference type="EMBL" id="BMNG01000008">
    <property type="protein sequence ID" value="GGO47629.1"/>
    <property type="molecule type" value="Genomic_DNA"/>
</dbReference>
<reference evidence="3" key="1">
    <citation type="journal article" date="2019" name="Int. J. Syst. Evol. Microbiol.">
        <title>The Global Catalogue of Microorganisms (GCM) 10K type strain sequencing project: providing services to taxonomists for standard genome sequencing and annotation.</title>
        <authorList>
            <consortium name="The Broad Institute Genomics Platform"/>
            <consortium name="The Broad Institute Genome Sequencing Center for Infectious Disease"/>
            <person name="Wu L."/>
            <person name="Ma J."/>
        </authorList>
    </citation>
    <scope>NUCLEOTIDE SEQUENCE [LARGE SCALE GENOMIC DNA]</scope>
    <source>
        <strain evidence="3">CGMCC 4.7349</strain>
    </source>
</reference>
<gene>
    <name evidence="2" type="ORF">GCM10012286_41370</name>
</gene>
<dbReference type="Proteomes" id="UP000656881">
    <property type="component" value="Unassembled WGS sequence"/>
</dbReference>
<accession>A0ABQ2M6D8</accession>
<evidence type="ECO:0000256" key="1">
    <source>
        <dbReference type="SAM" id="MobiDB-lite"/>
    </source>
</evidence>
<sequence length="61" mass="6935">MALVPWPEALSERHLVRRVPKNAGFVPLGNHRATRTVFWVGEQPTASPSRRDPGKKELCRM</sequence>
<protein>
    <submittedName>
        <fullName evidence="2">Uncharacterized protein</fullName>
    </submittedName>
</protein>
<evidence type="ECO:0000313" key="2">
    <source>
        <dbReference type="EMBL" id="GGO47629.1"/>
    </source>
</evidence>
<comment type="caution">
    <text evidence="2">The sequence shown here is derived from an EMBL/GenBank/DDBJ whole genome shotgun (WGS) entry which is preliminary data.</text>
</comment>
<name>A0ABQ2M6D8_9ACTN</name>
<evidence type="ECO:0000313" key="3">
    <source>
        <dbReference type="Proteomes" id="UP000656881"/>
    </source>
</evidence>
<organism evidence="2 3">
    <name type="scientific">Streptomyces lasiicapitis</name>
    <dbReference type="NCBI Taxonomy" id="1923961"/>
    <lineage>
        <taxon>Bacteria</taxon>
        <taxon>Bacillati</taxon>
        <taxon>Actinomycetota</taxon>
        <taxon>Actinomycetes</taxon>
        <taxon>Kitasatosporales</taxon>
        <taxon>Streptomycetaceae</taxon>
        <taxon>Streptomyces</taxon>
    </lineage>
</organism>
<feature type="region of interest" description="Disordered" evidence="1">
    <location>
        <begin position="42"/>
        <end position="61"/>
    </location>
</feature>
<feature type="compositionally biased region" description="Basic and acidic residues" evidence="1">
    <location>
        <begin position="49"/>
        <end position="61"/>
    </location>
</feature>